<name>A0A4Y9XS84_9AGAM</name>
<gene>
    <name evidence="1" type="ORF">EVG20_g10635</name>
</gene>
<sequence length="125" mass="13445">MSPSGALDAASILLHDSHLEQHDLPVCRFGSDQVDENASCQSRARRRLVDPPPGDSLTVIVLLLALAEACESKFKAEPTATVALRVSLSTTSSHIRHSAFVTAPYKMNTDPTSEEGIVPYEKGTN</sequence>
<accession>A0A4Y9XS84</accession>
<dbReference type="AlphaFoldDB" id="A0A4Y9XS84"/>
<evidence type="ECO:0000313" key="1">
    <source>
        <dbReference type="EMBL" id="TFY52247.1"/>
    </source>
</evidence>
<organism evidence="1 2">
    <name type="scientific">Dentipellis fragilis</name>
    <dbReference type="NCBI Taxonomy" id="205917"/>
    <lineage>
        <taxon>Eukaryota</taxon>
        <taxon>Fungi</taxon>
        <taxon>Dikarya</taxon>
        <taxon>Basidiomycota</taxon>
        <taxon>Agaricomycotina</taxon>
        <taxon>Agaricomycetes</taxon>
        <taxon>Russulales</taxon>
        <taxon>Hericiaceae</taxon>
        <taxon>Dentipellis</taxon>
    </lineage>
</organism>
<dbReference type="EMBL" id="SEOQ01001343">
    <property type="protein sequence ID" value="TFY52247.1"/>
    <property type="molecule type" value="Genomic_DNA"/>
</dbReference>
<evidence type="ECO:0000313" key="2">
    <source>
        <dbReference type="Proteomes" id="UP000298327"/>
    </source>
</evidence>
<proteinExistence type="predicted"/>
<keyword evidence="2" id="KW-1185">Reference proteome</keyword>
<comment type="caution">
    <text evidence="1">The sequence shown here is derived from an EMBL/GenBank/DDBJ whole genome shotgun (WGS) entry which is preliminary data.</text>
</comment>
<protein>
    <submittedName>
        <fullName evidence="1">Uncharacterized protein</fullName>
    </submittedName>
</protein>
<dbReference type="Proteomes" id="UP000298327">
    <property type="component" value="Unassembled WGS sequence"/>
</dbReference>
<reference evidence="1 2" key="1">
    <citation type="submission" date="2019-02" db="EMBL/GenBank/DDBJ databases">
        <title>Genome sequencing of the rare red list fungi Dentipellis fragilis.</title>
        <authorList>
            <person name="Buettner E."/>
            <person name="Kellner H."/>
        </authorList>
    </citation>
    <scope>NUCLEOTIDE SEQUENCE [LARGE SCALE GENOMIC DNA]</scope>
    <source>
        <strain evidence="1 2">DSM 105465</strain>
    </source>
</reference>